<feature type="transmembrane region" description="Helical" evidence="10">
    <location>
        <begin position="90"/>
        <end position="112"/>
    </location>
</feature>
<dbReference type="STRING" id="29920.A0A329S7B4"/>
<evidence type="ECO:0000313" key="13">
    <source>
        <dbReference type="EMBL" id="KAG2854270.1"/>
    </source>
</evidence>
<evidence type="ECO:0000259" key="12">
    <source>
        <dbReference type="PROSITE" id="PS50929"/>
    </source>
</evidence>
<keyword evidence="18" id="KW-1185">Reference proteome</keyword>
<dbReference type="InterPro" id="IPR017871">
    <property type="entry name" value="ABC_transporter-like_CS"/>
</dbReference>
<dbReference type="GO" id="GO:0005524">
    <property type="term" value="F:ATP binding"/>
    <property type="evidence" value="ECO:0007669"/>
    <property type="project" value="UniProtKB-KW"/>
</dbReference>
<dbReference type="FunFam" id="1.20.1560.10:FF:000362">
    <property type="entry name" value="Uncharacterized protein"/>
    <property type="match status" value="1"/>
</dbReference>
<dbReference type="GO" id="GO:0140359">
    <property type="term" value="F:ABC-type transporter activity"/>
    <property type="evidence" value="ECO:0007669"/>
    <property type="project" value="InterPro"/>
</dbReference>
<dbReference type="InterPro" id="IPR044746">
    <property type="entry name" value="ABCC_6TM_D1"/>
</dbReference>
<dbReference type="InterPro" id="IPR044726">
    <property type="entry name" value="ABCC_6TM_D2"/>
</dbReference>
<dbReference type="CDD" id="cd03250">
    <property type="entry name" value="ABCC_MRP_domain1"/>
    <property type="match status" value="1"/>
</dbReference>
<dbReference type="Pfam" id="PF00005">
    <property type="entry name" value="ABC_tran"/>
    <property type="match status" value="2"/>
</dbReference>
<dbReference type="InterPro" id="IPR003439">
    <property type="entry name" value="ABC_transporter-like_ATP-bd"/>
</dbReference>
<dbReference type="EMBL" id="RCMV01000409">
    <property type="protein sequence ID" value="KAG3217656.1"/>
    <property type="molecule type" value="Genomic_DNA"/>
</dbReference>
<evidence type="ECO:0000256" key="1">
    <source>
        <dbReference type="ARBA" id="ARBA00004128"/>
    </source>
</evidence>
<reference evidence="13" key="2">
    <citation type="submission" date="2018-10" db="EMBL/GenBank/DDBJ databases">
        <title>Effector identification in a new, highly contiguous assembly of the strawberry crown rot pathogen Phytophthora cactorum.</title>
        <authorList>
            <person name="Armitage A.D."/>
            <person name="Nellist C.F."/>
            <person name="Bates H."/>
            <person name="Vickerstaff R.J."/>
            <person name="Harrison R.J."/>
        </authorList>
    </citation>
    <scope>NUCLEOTIDE SEQUENCE</scope>
    <source>
        <strain evidence="13">15-7</strain>
        <strain evidence="14">4032</strain>
        <strain evidence="15">4040</strain>
        <strain evidence="16">P421</strain>
    </source>
</reference>
<feature type="domain" description="ABC transporter" evidence="11">
    <location>
        <begin position="1058"/>
        <end position="1292"/>
    </location>
</feature>
<comment type="caution">
    <text evidence="17">The sequence shown here is derived from an EMBL/GenBank/DDBJ whole genome shotgun (WGS) entry which is preliminary data.</text>
</comment>
<dbReference type="Gene3D" id="3.40.50.300">
    <property type="entry name" value="P-loop containing nucleotide triphosphate hydrolases"/>
    <property type="match status" value="2"/>
</dbReference>
<evidence type="ECO:0000256" key="8">
    <source>
        <dbReference type="ARBA" id="ARBA00022989"/>
    </source>
</evidence>
<dbReference type="SUPFAM" id="SSF90123">
    <property type="entry name" value="ABC transporter transmembrane region"/>
    <property type="match status" value="2"/>
</dbReference>
<keyword evidence="7" id="KW-0067">ATP-binding</keyword>
<dbReference type="SUPFAM" id="SSF52540">
    <property type="entry name" value="P-loop containing nucleoside triphosphate hydrolases"/>
    <property type="match status" value="2"/>
</dbReference>
<comment type="subcellular location">
    <subcellularLocation>
        <location evidence="1">Vacuole membrane</location>
        <topology evidence="1">Multi-pass membrane protein</topology>
    </subcellularLocation>
</comment>
<dbReference type="CDD" id="cd18580">
    <property type="entry name" value="ABC_6TM_ABCC_D2"/>
    <property type="match status" value="1"/>
</dbReference>
<keyword evidence="6" id="KW-0547">Nucleotide-binding</keyword>
<dbReference type="GO" id="GO:0005774">
    <property type="term" value="C:vacuolar membrane"/>
    <property type="evidence" value="ECO:0007669"/>
    <property type="project" value="UniProtKB-SubCell"/>
</dbReference>
<accession>A0A329S7B4</accession>
<reference evidence="17 18" key="1">
    <citation type="submission" date="2018-01" db="EMBL/GenBank/DDBJ databases">
        <title>Draft genome of the strawberry crown rot pathogen Phytophthora cactorum.</title>
        <authorList>
            <person name="Armitage A.D."/>
            <person name="Lysoe E."/>
            <person name="Nellist C.F."/>
            <person name="Harrison R.J."/>
            <person name="Brurberg M.B."/>
        </authorList>
    </citation>
    <scope>NUCLEOTIDE SEQUENCE [LARGE SCALE GENOMIC DNA]</scope>
    <source>
        <strain evidence="17 18">10300</strain>
    </source>
</reference>
<dbReference type="InterPro" id="IPR003593">
    <property type="entry name" value="AAA+_ATPase"/>
</dbReference>
<dbReference type="GO" id="GO:0016887">
    <property type="term" value="F:ATP hydrolysis activity"/>
    <property type="evidence" value="ECO:0007669"/>
    <property type="project" value="InterPro"/>
</dbReference>
<dbReference type="Pfam" id="PF00664">
    <property type="entry name" value="ABC_membrane"/>
    <property type="match status" value="2"/>
</dbReference>
<protein>
    <submittedName>
        <fullName evidence="17">Multidrug resistance-associated protein 1</fullName>
    </submittedName>
</protein>
<feature type="transmembrane region" description="Helical" evidence="10">
    <location>
        <begin position="857"/>
        <end position="875"/>
    </location>
</feature>
<evidence type="ECO:0000313" key="17">
    <source>
        <dbReference type="EMBL" id="RAW32813.1"/>
    </source>
</evidence>
<feature type="transmembrane region" description="Helical" evidence="10">
    <location>
        <begin position="779"/>
        <end position="805"/>
    </location>
</feature>
<dbReference type="FunFam" id="3.40.50.300:FF:000610">
    <property type="entry name" value="Multidrug resistance-associated ABC transporter"/>
    <property type="match status" value="1"/>
</dbReference>
<feature type="transmembrane region" description="Helical" evidence="10">
    <location>
        <begin position="324"/>
        <end position="344"/>
    </location>
</feature>
<sequence length="1312" mass="145335">MATSPWRNYATFQPSTRRPAAPNVQESAGFLSRIFLFWVKPLMQQAHKQQLNASDVWPLRHSIRADTILERFKAPLQQHKNSLPKAFARVFWFQFVLTGLAMLVSMLCNLVGPMALNRVVTALSDTSGEEEKRVTTAAQWVGLVFAAQVVQALADCYTGLQNEVTAIQCICLLKTLLFRKMMKLSASSRKKKSTGELTNMYTADCESLVRTALVVHQMWLIPLQIVVASYMLVRVLSVAAFAGIAVIVLMLWLNHLVSKRMHSLQREVRREKDKRMKKVTEAFKAVSIVKLNAWENPITARISAARETELHALLKMRIMTSLSIVLLWGMPVFVSIAAFGTFSAVLHRDLTPAIVFTSLALFLLIQAPLRSITFIVSMAIQCSVALERISSFLSMAELKESNVITIHDPLARKYVAKDVIVAVANGEFAWDKDGFSLLREVNFEVKMGEFVAVQGPVGCGKSSLCSALLGEMEKRKGTVFVGGSVAYCSQQPWIQNMTVKDNILFGHPFERTKYEKVLDACALTRDLHSLPAGDHTEIGERGVNLSGGQQARIALARACYSNASVYILDSPLSAVDAIVQNEIFEKCLLGLLRDKTIILVTHNPEIITSKFITRAVTLDDVGSLVETYRADSQSDYESPVFPMGRDFYSLSFGDSDATTQISTSDGTASEGAGNDEAVTASPVYSTRKKSLSIASTSDSERGRMIQDEARSDGRVSRHVFEAYYYAVGGLPVVSAILVSQMLWQALQISSDFWLSRWSNDATTLGKAAANTNAHTAYRLGVYAILGLLAALMVFGRTVLITIYGIRAARNLFDHMTYSLMHAPMRFFDANPIGRVLTRYGGDVAAVDVQIPFMFGTLAANVFSVGCSLATAAFLIRWKGFLLVPVIAVYLAVGSFYISPARELQRLSKTTLSPVLTHMSESVDGASVVRAFGQVQRFFQTSSAKLDANHKIWYAQVYVTQWFSLRIQLVGSLLLLVVTSSLVFLHRQLNVAMIGLAFSYSLKIAANLEGIIRSLTRIETVMISPERMQEYIDIEQEAPYRIPMMDPPAQLEWPTTGSIVFDKVSFRYKEGGALVLRNLSFSVNGGQKIGVVGRTGAGKSSLTMALFRISKLASGRVLIDGVDVATIGLKTLREKLSIIPQSPVLFKGSLRAYLDLFDEFTDDQLWESIREVGLAERVAEDESKLLMLVEENGENFSVGERQMLCMARTLLRHARIVVFDEATAAIDHETDQKLQRVIRTAFAKSTVLTIAHRLDTILDSDRILVLDKGRLVEFASPAELVGKDQGHFLELMREGGYLDTFKQLQETKMASIA</sequence>
<dbReference type="PANTHER" id="PTHR24223:SF443">
    <property type="entry name" value="MULTIDRUG-RESISTANCE LIKE PROTEIN 1, ISOFORM I"/>
    <property type="match status" value="1"/>
</dbReference>
<evidence type="ECO:0000313" key="14">
    <source>
        <dbReference type="EMBL" id="KAG2917791.1"/>
    </source>
</evidence>
<evidence type="ECO:0000256" key="10">
    <source>
        <dbReference type="SAM" id="Phobius"/>
    </source>
</evidence>
<gene>
    <name evidence="17" type="ORF">PC110_g10850</name>
    <name evidence="13" type="ORF">PC113_g13458</name>
    <name evidence="14" type="ORF">PC115_g10651</name>
    <name evidence="15" type="ORF">PC117_g11455</name>
    <name evidence="16" type="ORF">PC129_g11514</name>
</gene>
<dbReference type="EMBL" id="RCMK01000296">
    <property type="protein sequence ID" value="KAG2937962.1"/>
    <property type="molecule type" value="Genomic_DNA"/>
</dbReference>
<dbReference type="Proteomes" id="UP000735874">
    <property type="component" value="Unassembled WGS sequence"/>
</dbReference>
<dbReference type="InterPro" id="IPR027417">
    <property type="entry name" value="P-loop_NTPase"/>
</dbReference>
<evidence type="ECO:0000256" key="6">
    <source>
        <dbReference type="ARBA" id="ARBA00022741"/>
    </source>
</evidence>
<dbReference type="PROSITE" id="PS50929">
    <property type="entry name" value="ABC_TM1F"/>
    <property type="match status" value="2"/>
</dbReference>
<dbReference type="InterPro" id="IPR036640">
    <property type="entry name" value="ABC1_TM_sf"/>
</dbReference>
<dbReference type="FunFam" id="1.20.1560.10:FF:000063">
    <property type="entry name" value="Multidrug resistance protein ABC transporter"/>
    <property type="match status" value="1"/>
</dbReference>
<keyword evidence="8 10" id="KW-1133">Transmembrane helix</keyword>
<dbReference type="PROSITE" id="PS00211">
    <property type="entry name" value="ABC_TRANSPORTER_1"/>
    <property type="match status" value="1"/>
</dbReference>
<feature type="transmembrane region" description="Helical" evidence="10">
    <location>
        <begin position="350"/>
        <end position="369"/>
    </location>
</feature>
<evidence type="ECO:0000313" key="18">
    <source>
        <dbReference type="Proteomes" id="UP000251314"/>
    </source>
</evidence>
<evidence type="ECO:0000256" key="4">
    <source>
        <dbReference type="ARBA" id="ARBA00022692"/>
    </source>
</evidence>
<feature type="domain" description="ABC transmembrane type-1" evidence="12">
    <location>
        <begin position="735"/>
        <end position="1019"/>
    </location>
</feature>
<feature type="domain" description="ABC transmembrane type-1" evidence="12">
    <location>
        <begin position="96"/>
        <end position="381"/>
    </location>
</feature>
<evidence type="ECO:0000313" key="16">
    <source>
        <dbReference type="EMBL" id="KAG3217656.1"/>
    </source>
</evidence>
<name>A0A329S7B4_9STRA</name>
<keyword evidence="5" id="KW-0677">Repeat</keyword>
<evidence type="ECO:0000259" key="11">
    <source>
        <dbReference type="PROSITE" id="PS50893"/>
    </source>
</evidence>
<organism evidence="17 18">
    <name type="scientific">Phytophthora cactorum</name>
    <dbReference type="NCBI Taxonomy" id="29920"/>
    <lineage>
        <taxon>Eukaryota</taxon>
        <taxon>Sar</taxon>
        <taxon>Stramenopiles</taxon>
        <taxon>Oomycota</taxon>
        <taxon>Peronosporomycetes</taxon>
        <taxon>Peronosporales</taxon>
        <taxon>Peronosporaceae</taxon>
        <taxon>Phytophthora</taxon>
    </lineage>
</organism>
<feature type="transmembrane region" description="Helical" evidence="10">
    <location>
        <begin position="881"/>
        <end position="898"/>
    </location>
</feature>
<dbReference type="CDD" id="cd03244">
    <property type="entry name" value="ABCC_MRP_domain2"/>
    <property type="match status" value="1"/>
</dbReference>
<dbReference type="SMART" id="SM00382">
    <property type="entry name" value="AAA"/>
    <property type="match status" value="2"/>
</dbReference>
<feature type="transmembrane region" description="Helical" evidence="10">
    <location>
        <begin position="227"/>
        <end position="253"/>
    </location>
</feature>
<dbReference type="InterPro" id="IPR011527">
    <property type="entry name" value="ABC1_TM_dom"/>
</dbReference>
<evidence type="ECO:0000313" key="15">
    <source>
        <dbReference type="EMBL" id="KAG2937962.1"/>
    </source>
</evidence>
<dbReference type="Proteomes" id="UP000760860">
    <property type="component" value="Unassembled WGS sequence"/>
</dbReference>
<evidence type="ECO:0000256" key="7">
    <source>
        <dbReference type="ARBA" id="ARBA00022840"/>
    </source>
</evidence>
<dbReference type="Proteomes" id="UP000774804">
    <property type="component" value="Unassembled WGS sequence"/>
</dbReference>
<comment type="similarity">
    <text evidence="2">Belongs to the ABC transporter superfamily. ABCC family. Conjugate transporter (TC 3.A.1.208) subfamily.</text>
</comment>
<dbReference type="PANTHER" id="PTHR24223">
    <property type="entry name" value="ATP-BINDING CASSETTE SUB-FAMILY C"/>
    <property type="match status" value="1"/>
</dbReference>
<keyword evidence="3" id="KW-0813">Transport</keyword>
<dbReference type="VEuPathDB" id="FungiDB:PC110_g10850"/>
<evidence type="ECO:0000256" key="3">
    <source>
        <dbReference type="ARBA" id="ARBA00022448"/>
    </source>
</evidence>
<dbReference type="EMBL" id="RCMI01000318">
    <property type="protein sequence ID" value="KAG2917791.1"/>
    <property type="molecule type" value="Genomic_DNA"/>
</dbReference>
<dbReference type="CDD" id="cd18579">
    <property type="entry name" value="ABC_6TM_ABCC_D1"/>
    <property type="match status" value="1"/>
</dbReference>
<keyword evidence="4 10" id="KW-0812">Transmembrane</keyword>
<feature type="transmembrane region" description="Helical" evidence="10">
    <location>
        <begin position="966"/>
        <end position="984"/>
    </location>
</feature>
<evidence type="ECO:0000256" key="9">
    <source>
        <dbReference type="ARBA" id="ARBA00023136"/>
    </source>
</evidence>
<dbReference type="InterPro" id="IPR050173">
    <property type="entry name" value="ABC_transporter_C-like"/>
</dbReference>
<proteinExistence type="inferred from homology"/>
<dbReference type="OrthoDB" id="6500128at2759"/>
<dbReference type="PROSITE" id="PS50893">
    <property type="entry name" value="ABC_TRANSPORTER_2"/>
    <property type="match status" value="2"/>
</dbReference>
<feature type="domain" description="ABC transporter" evidence="11">
    <location>
        <begin position="421"/>
        <end position="646"/>
    </location>
</feature>
<dbReference type="Gene3D" id="1.20.1560.10">
    <property type="entry name" value="ABC transporter type 1, transmembrane domain"/>
    <property type="match status" value="2"/>
</dbReference>
<evidence type="ECO:0000256" key="5">
    <source>
        <dbReference type="ARBA" id="ARBA00022737"/>
    </source>
</evidence>
<dbReference type="Proteomes" id="UP000251314">
    <property type="component" value="Unassembled WGS sequence"/>
</dbReference>
<dbReference type="EMBL" id="RCMG01000436">
    <property type="protein sequence ID" value="KAG2854270.1"/>
    <property type="molecule type" value="Genomic_DNA"/>
</dbReference>
<keyword evidence="9 10" id="KW-0472">Membrane</keyword>
<dbReference type="FunFam" id="3.40.50.300:FF:000997">
    <property type="entry name" value="Multidrug resistance-associated protein 1"/>
    <property type="match status" value="1"/>
</dbReference>
<dbReference type="EMBL" id="MJFZ01000262">
    <property type="protein sequence ID" value="RAW32813.1"/>
    <property type="molecule type" value="Genomic_DNA"/>
</dbReference>
<evidence type="ECO:0000256" key="2">
    <source>
        <dbReference type="ARBA" id="ARBA00009726"/>
    </source>
</evidence>
<feature type="transmembrane region" description="Helical" evidence="10">
    <location>
        <begin position="722"/>
        <end position="743"/>
    </location>
</feature>
<dbReference type="Proteomes" id="UP000736787">
    <property type="component" value="Unassembled WGS sequence"/>
</dbReference>